<comment type="subunit">
    <text evidence="3 13">Monomer.</text>
</comment>
<evidence type="ECO:0000256" key="9">
    <source>
        <dbReference type="ARBA" id="ARBA00022840"/>
    </source>
</evidence>
<accession>A0A6I3NGM2</accession>
<keyword evidence="8 13" id="KW-0862">Zinc</keyword>
<comment type="catalytic activity">
    <reaction evidence="12 13">
        <text>tRNA(Cys) + L-cysteine + ATP = L-cysteinyl-tRNA(Cys) + AMP + diphosphate</text>
        <dbReference type="Rhea" id="RHEA:17773"/>
        <dbReference type="Rhea" id="RHEA-COMP:9661"/>
        <dbReference type="Rhea" id="RHEA-COMP:9679"/>
        <dbReference type="ChEBI" id="CHEBI:30616"/>
        <dbReference type="ChEBI" id="CHEBI:33019"/>
        <dbReference type="ChEBI" id="CHEBI:35235"/>
        <dbReference type="ChEBI" id="CHEBI:78442"/>
        <dbReference type="ChEBI" id="CHEBI:78517"/>
        <dbReference type="ChEBI" id="CHEBI:456215"/>
        <dbReference type="EC" id="6.1.1.16"/>
    </reaction>
</comment>
<evidence type="ECO:0000256" key="10">
    <source>
        <dbReference type="ARBA" id="ARBA00022917"/>
    </source>
</evidence>
<comment type="caution">
    <text evidence="14">The sequence shown here is derived from an EMBL/GenBank/DDBJ whole genome shotgun (WGS) entry which is preliminary data.</text>
</comment>
<dbReference type="GO" id="GO:0005524">
    <property type="term" value="F:ATP binding"/>
    <property type="evidence" value="ECO:0007669"/>
    <property type="project" value="UniProtKB-UniRule"/>
</dbReference>
<dbReference type="Gene3D" id="1.20.120.1910">
    <property type="entry name" value="Cysteine-tRNA ligase, C-terminal anti-codon recognition domain"/>
    <property type="match status" value="1"/>
</dbReference>
<proteinExistence type="inferred from homology"/>
<feature type="short sequence motif" description="'HIGH' region" evidence="13">
    <location>
        <begin position="29"/>
        <end position="39"/>
    </location>
</feature>
<reference evidence="14" key="1">
    <citation type="journal article" date="2019" name="Nat. Med.">
        <title>A library of human gut bacterial isolates paired with longitudinal multiomics data enables mechanistic microbiome research.</title>
        <authorList>
            <person name="Poyet M."/>
            <person name="Groussin M."/>
            <person name="Gibbons S.M."/>
            <person name="Avila-Pacheco J."/>
            <person name="Jiang X."/>
            <person name="Kearney S.M."/>
            <person name="Perrotta A.R."/>
            <person name="Berdy B."/>
            <person name="Zhao S."/>
            <person name="Lieberman T.D."/>
            <person name="Swanson P.K."/>
            <person name="Smith M."/>
            <person name="Roesemann S."/>
            <person name="Alexander J.E."/>
            <person name="Rich S.A."/>
            <person name="Livny J."/>
            <person name="Vlamakis H."/>
            <person name="Clish C."/>
            <person name="Bullock K."/>
            <person name="Deik A."/>
            <person name="Scott J."/>
            <person name="Pierce K.A."/>
            <person name="Xavier R.J."/>
            <person name="Alm E.J."/>
        </authorList>
    </citation>
    <scope>NUCLEOTIDE SEQUENCE</scope>
    <source>
        <strain evidence="14">BIOML-A179</strain>
    </source>
</reference>
<dbReference type="InterPro" id="IPR014729">
    <property type="entry name" value="Rossmann-like_a/b/a_fold"/>
</dbReference>
<dbReference type="GO" id="GO:0008270">
    <property type="term" value="F:zinc ion binding"/>
    <property type="evidence" value="ECO:0007669"/>
    <property type="project" value="UniProtKB-UniRule"/>
</dbReference>
<dbReference type="SUPFAM" id="SSF52374">
    <property type="entry name" value="Nucleotidylyl transferase"/>
    <property type="match status" value="1"/>
</dbReference>
<evidence type="ECO:0000313" key="14">
    <source>
        <dbReference type="EMBL" id="MTL94653.1"/>
    </source>
</evidence>
<protein>
    <recommendedName>
        <fullName evidence="13">Cysteine--tRNA ligase</fullName>
        <ecNumber evidence="13">6.1.1.16</ecNumber>
    </recommendedName>
    <alternativeName>
        <fullName evidence="13">Cysteinyl-tRNA synthetase</fullName>
        <shortName evidence="13">CysRS</shortName>
    </alternativeName>
</protein>
<dbReference type="SMART" id="SM00840">
    <property type="entry name" value="DALR_2"/>
    <property type="match status" value="1"/>
</dbReference>
<dbReference type="InterPro" id="IPR032678">
    <property type="entry name" value="tRNA-synt_1_cat_dom"/>
</dbReference>
<evidence type="ECO:0000256" key="13">
    <source>
        <dbReference type="HAMAP-Rule" id="MF_00041"/>
    </source>
</evidence>
<evidence type="ECO:0000256" key="7">
    <source>
        <dbReference type="ARBA" id="ARBA00022741"/>
    </source>
</evidence>
<keyword evidence="5 13" id="KW-0436">Ligase</keyword>
<feature type="binding site" evidence="13">
    <location>
        <position position="235"/>
    </location>
    <ligand>
        <name>Zn(2+)</name>
        <dbReference type="ChEBI" id="CHEBI:29105"/>
    </ligand>
</feature>
<name>A0A6I3NGM2_9FIRM</name>
<evidence type="ECO:0000256" key="3">
    <source>
        <dbReference type="ARBA" id="ARBA00011245"/>
    </source>
</evidence>
<feature type="binding site" evidence="13">
    <location>
        <position position="266"/>
    </location>
    <ligand>
        <name>ATP</name>
        <dbReference type="ChEBI" id="CHEBI:30616"/>
    </ligand>
</feature>
<dbReference type="RefSeq" id="WP_129821227.1">
    <property type="nucleotide sequence ID" value="NZ_JADNKI010000001.1"/>
</dbReference>
<gene>
    <name evidence="13" type="primary">cysS</name>
    <name evidence="14" type="ORF">GMA64_08960</name>
</gene>
<keyword evidence="6 13" id="KW-0479">Metal-binding</keyword>
<dbReference type="Gene3D" id="3.40.50.620">
    <property type="entry name" value="HUPs"/>
    <property type="match status" value="1"/>
</dbReference>
<evidence type="ECO:0000256" key="6">
    <source>
        <dbReference type="ARBA" id="ARBA00022723"/>
    </source>
</evidence>
<dbReference type="AlphaFoldDB" id="A0A6I3NGM2"/>
<dbReference type="InterPro" id="IPR024909">
    <property type="entry name" value="Cys-tRNA/MSH_ligase"/>
</dbReference>
<dbReference type="NCBIfam" id="TIGR00435">
    <property type="entry name" value="cysS"/>
    <property type="match status" value="1"/>
</dbReference>
<dbReference type="PRINTS" id="PR00983">
    <property type="entry name" value="TRNASYNTHCYS"/>
</dbReference>
<sequence length="446" mass="51634">MLIYNTYTREKEEFRPIEENKVRMYICGPTVYNYIHIGNARPVLFFDLVHRYFKYLGYEVEFVSNVTDVDDKIINRAIEEGVTEAQISEKYLNYFLECNKVLNALPLTAMPKVTESMDSMIEFINQLVERDFAYAVDGDVYFRIDKVREYGQLSGKKIDELEVGARIAEDSKKENPLDFVLWKKTDKGITWDSPWGAGRPGWHTECVVMINNQFHGKIDIHGGGTDLQFPHHENEIAQSLCMYEHNIANYWMHVGRLGLNNEKMSKSIGNVINVKDLIEQIDANAFRLFMLSVHYRQPINYTEENIQLAVKEWQKVKSTYDQLHLKLDLAGALDVEPSVVPEIEALMNQFVEALEDDFNTANAIASLYGVIKEINKMVRAKASDEANRYALMTLQNMTYIFGFDLNKKRLTDEERELMQAWEEARKAKDFAKADELRGKLQALNVL</sequence>
<comment type="similarity">
    <text evidence="2 13">Belongs to the class-I aminoacyl-tRNA synthetase family.</text>
</comment>
<feature type="short sequence motif" description="'KMSKS' region" evidence="13">
    <location>
        <begin position="263"/>
        <end position="267"/>
    </location>
</feature>
<dbReference type="PANTHER" id="PTHR10890">
    <property type="entry name" value="CYSTEINYL-TRNA SYNTHETASE"/>
    <property type="match status" value="1"/>
</dbReference>
<dbReference type="GO" id="GO:0006423">
    <property type="term" value="P:cysteinyl-tRNA aminoacylation"/>
    <property type="evidence" value="ECO:0007669"/>
    <property type="project" value="UniProtKB-UniRule"/>
</dbReference>
<evidence type="ECO:0000256" key="5">
    <source>
        <dbReference type="ARBA" id="ARBA00022598"/>
    </source>
</evidence>
<dbReference type="GO" id="GO:0005829">
    <property type="term" value="C:cytosol"/>
    <property type="evidence" value="ECO:0007669"/>
    <property type="project" value="TreeGrafter"/>
</dbReference>
<dbReference type="PANTHER" id="PTHR10890:SF3">
    <property type="entry name" value="CYSTEINE--TRNA LIGASE, CYTOPLASMIC"/>
    <property type="match status" value="1"/>
</dbReference>
<feature type="binding site" evidence="13">
    <location>
        <position position="27"/>
    </location>
    <ligand>
        <name>Zn(2+)</name>
        <dbReference type="ChEBI" id="CHEBI:29105"/>
    </ligand>
</feature>
<evidence type="ECO:0000256" key="4">
    <source>
        <dbReference type="ARBA" id="ARBA00022490"/>
    </source>
</evidence>
<dbReference type="SUPFAM" id="SSF47323">
    <property type="entry name" value="Anticodon-binding domain of a subclass of class I aminoacyl-tRNA synthetases"/>
    <property type="match status" value="1"/>
</dbReference>
<dbReference type="EMBL" id="WMQV01000019">
    <property type="protein sequence ID" value="MTL94653.1"/>
    <property type="molecule type" value="Genomic_DNA"/>
</dbReference>
<evidence type="ECO:0000256" key="2">
    <source>
        <dbReference type="ARBA" id="ARBA00005594"/>
    </source>
</evidence>
<dbReference type="Pfam" id="PF01406">
    <property type="entry name" value="tRNA-synt_1e"/>
    <property type="match status" value="1"/>
</dbReference>
<comment type="cofactor">
    <cofactor evidence="13">
        <name>Zn(2+)</name>
        <dbReference type="ChEBI" id="CHEBI:29105"/>
    </cofactor>
    <text evidence="13">Binds 1 zinc ion per subunit.</text>
</comment>
<evidence type="ECO:0000256" key="8">
    <source>
        <dbReference type="ARBA" id="ARBA00022833"/>
    </source>
</evidence>
<keyword evidence="10 13" id="KW-0648">Protein biosynthesis</keyword>
<evidence type="ECO:0000256" key="12">
    <source>
        <dbReference type="ARBA" id="ARBA00047398"/>
    </source>
</evidence>
<keyword evidence="4 13" id="KW-0963">Cytoplasm</keyword>
<dbReference type="Pfam" id="PF09190">
    <property type="entry name" value="DALR_2"/>
    <property type="match status" value="1"/>
</dbReference>
<comment type="subcellular location">
    <subcellularLocation>
        <location evidence="1 13">Cytoplasm</location>
    </subcellularLocation>
</comment>
<dbReference type="EC" id="6.1.1.16" evidence="13"/>
<organism evidence="14">
    <name type="scientific">Turicibacter sanguinis</name>
    <dbReference type="NCBI Taxonomy" id="154288"/>
    <lineage>
        <taxon>Bacteria</taxon>
        <taxon>Bacillati</taxon>
        <taxon>Bacillota</taxon>
        <taxon>Erysipelotrichia</taxon>
        <taxon>Erysipelotrichales</taxon>
        <taxon>Turicibacteraceae</taxon>
        <taxon>Turicibacter</taxon>
    </lineage>
</organism>
<evidence type="ECO:0000256" key="11">
    <source>
        <dbReference type="ARBA" id="ARBA00023146"/>
    </source>
</evidence>
<keyword evidence="11 13" id="KW-0030">Aminoacyl-tRNA synthetase</keyword>
<dbReference type="CDD" id="cd00672">
    <property type="entry name" value="CysRS_core"/>
    <property type="match status" value="1"/>
</dbReference>
<evidence type="ECO:0000256" key="1">
    <source>
        <dbReference type="ARBA" id="ARBA00004496"/>
    </source>
</evidence>
<keyword evidence="9 13" id="KW-0067">ATP-binding</keyword>
<dbReference type="HAMAP" id="MF_00041">
    <property type="entry name" value="Cys_tRNA_synth"/>
    <property type="match status" value="1"/>
</dbReference>
<feature type="binding site" evidence="13">
    <location>
        <position position="206"/>
    </location>
    <ligand>
        <name>Zn(2+)</name>
        <dbReference type="ChEBI" id="CHEBI:29105"/>
    </ligand>
</feature>
<keyword evidence="7 13" id="KW-0547">Nucleotide-binding</keyword>
<dbReference type="InterPro" id="IPR015273">
    <property type="entry name" value="Cys-tRNA-synt_Ia_DALR"/>
</dbReference>
<dbReference type="InterPro" id="IPR015803">
    <property type="entry name" value="Cys-tRNA-ligase"/>
</dbReference>
<dbReference type="InterPro" id="IPR009080">
    <property type="entry name" value="tRNAsynth_Ia_anticodon-bd"/>
</dbReference>
<feature type="binding site" evidence="13">
    <location>
        <position position="231"/>
    </location>
    <ligand>
        <name>Zn(2+)</name>
        <dbReference type="ChEBI" id="CHEBI:29105"/>
    </ligand>
</feature>
<dbReference type="GO" id="GO:0004817">
    <property type="term" value="F:cysteine-tRNA ligase activity"/>
    <property type="evidence" value="ECO:0007669"/>
    <property type="project" value="UniProtKB-UniRule"/>
</dbReference>
<dbReference type="FunFam" id="3.40.50.620:FF:000130">
    <property type="entry name" value="Cysteine--tRNA ligase"/>
    <property type="match status" value="1"/>
</dbReference>